<organism evidence="3 4">
    <name type="scientific">Plenodomus tracheiphilus IPT5</name>
    <dbReference type="NCBI Taxonomy" id="1408161"/>
    <lineage>
        <taxon>Eukaryota</taxon>
        <taxon>Fungi</taxon>
        <taxon>Dikarya</taxon>
        <taxon>Ascomycota</taxon>
        <taxon>Pezizomycotina</taxon>
        <taxon>Dothideomycetes</taxon>
        <taxon>Pleosporomycetidae</taxon>
        <taxon>Pleosporales</taxon>
        <taxon>Pleosporineae</taxon>
        <taxon>Leptosphaeriaceae</taxon>
        <taxon>Plenodomus</taxon>
    </lineage>
</organism>
<evidence type="ECO:0000256" key="2">
    <source>
        <dbReference type="SAM" id="Phobius"/>
    </source>
</evidence>
<dbReference type="Proteomes" id="UP000799423">
    <property type="component" value="Unassembled WGS sequence"/>
</dbReference>
<sequence length="168" mass="18286">MALHAAIQGVLIALVVIIFFVTSGTVIRLVRRHQTHDVEIELKDIDLEARMARIRKLRRRGVPISARVHASYPSLGCGSGPDIIRECTAAITPPPKIKMQAREASGGTRVKSWAPDTLERSSSLRRAILDIGGGSEVKESEKGANGGEERMYDGGEVKKTRGYSGAWP</sequence>
<evidence type="ECO:0000256" key="1">
    <source>
        <dbReference type="SAM" id="MobiDB-lite"/>
    </source>
</evidence>
<keyword evidence="2" id="KW-0472">Membrane</keyword>
<feature type="compositionally biased region" description="Basic and acidic residues" evidence="1">
    <location>
        <begin position="136"/>
        <end position="159"/>
    </location>
</feature>
<reference evidence="3" key="1">
    <citation type="submission" date="2020-01" db="EMBL/GenBank/DDBJ databases">
        <authorList>
            <consortium name="DOE Joint Genome Institute"/>
            <person name="Haridas S."/>
            <person name="Albert R."/>
            <person name="Binder M."/>
            <person name="Bloem J."/>
            <person name="Labutti K."/>
            <person name="Salamov A."/>
            <person name="Andreopoulos B."/>
            <person name="Baker S.E."/>
            <person name="Barry K."/>
            <person name="Bills G."/>
            <person name="Bluhm B.H."/>
            <person name="Cannon C."/>
            <person name="Castanera R."/>
            <person name="Culley D.E."/>
            <person name="Daum C."/>
            <person name="Ezra D."/>
            <person name="Gonzalez J.B."/>
            <person name="Henrissat B."/>
            <person name="Kuo A."/>
            <person name="Liang C."/>
            <person name="Lipzen A."/>
            <person name="Lutzoni F."/>
            <person name="Magnuson J."/>
            <person name="Mondo S."/>
            <person name="Nolan M."/>
            <person name="Ohm R."/>
            <person name="Pangilinan J."/>
            <person name="Park H.-J."/>
            <person name="Ramirez L."/>
            <person name="Alfaro M."/>
            <person name="Sun H."/>
            <person name="Tritt A."/>
            <person name="Yoshinaga Y."/>
            <person name="Zwiers L.-H."/>
            <person name="Turgeon B.G."/>
            <person name="Goodwin S.B."/>
            <person name="Spatafora J.W."/>
            <person name="Crous P.W."/>
            <person name="Grigoriev I.V."/>
        </authorList>
    </citation>
    <scope>NUCLEOTIDE SEQUENCE</scope>
    <source>
        <strain evidence="3">IPT5</strain>
    </source>
</reference>
<name>A0A6A7B758_9PLEO</name>
<feature type="transmembrane region" description="Helical" evidence="2">
    <location>
        <begin position="6"/>
        <end position="27"/>
    </location>
</feature>
<evidence type="ECO:0000313" key="4">
    <source>
        <dbReference type="Proteomes" id="UP000799423"/>
    </source>
</evidence>
<dbReference type="OrthoDB" id="10612191at2759"/>
<accession>A0A6A7B758</accession>
<keyword evidence="2" id="KW-0812">Transmembrane</keyword>
<dbReference type="EMBL" id="MU006306">
    <property type="protein sequence ID" value="KAF2850597.1"/>
    <property type="molecule type" value="Genomic_DNA"/>
</dbReference>
<proteinExistence type="predicted"/>
<evidence type="ECO:0000313" key="3">
    <source>
        <dbReference type="EMBL" id="KAF2850597.1"/>
    </source>
</evidence>
<gene>
    <name evidence="3" type="ORF">T440DRAFT_92151</name>
</gene>
<feature type="region of interest" description="Disordered" evidence="1">
    <location>
        <begin position="132"/>
        <end position="168"/>
    </location>
</feature>
<keyword evidence="4" id="KW-1185">Reference proteome</keyword>
<protein>
    <submittedName>
        <fullName evidence="3">Uncharacterized protein</fullName>
    </submittedName>
</protein>
<keyword evidence="2" id="KW-1133">Transmembrane helix</keyword>
<dbReference type="AlphaFoldDB" id="A0A6A7B758"/>